<sequence>MTRENNGRQYLDEKTSQYCAFVSVQQHDSGSFPVDLKLCIPTVGVLRADYAVGGVSPGVIDTLLPLAFSLIESVLLSSGSPFISSS</sequence>
<name>A0A0D8Y188_DICVI</name>
<dbReference type="EMBL" id="KN716270">
    <property type="protein sequence ID" value="KJH48361.1"/>
    <property type="molecule type" value="Genomic_DNA"/>
</dbReference>
<proteinExistence type="predicted"/>
<dbReference type="AlphaFoldDB" id="A0A0D8Y188"/>
<keyword evidence="2" id="KW-1185">Reference proteome</keyword>
<dbReference type="Proteomes" id="UP000053766">
    <property type="component" value="Unassembled WGS sequence"/>
</dbReference>
<reference evidence="1 2" key="1">
    <citation type="submission" date="2013-11" db="EMBL/GenBank/DDBJ databases">
        <title>Draft genome of the bovine lungworm Dictyocaulus viviparus.</title>
        <authorList>
            <person name="Mitreva M."/>
        </authorList>
    </citation>
    <scope>NUCLEOTIDE SEQUENCE [LARGE SCALE GENOMIC DNA]</scope>
    <source>
        <strain evidence="1 2">HannoverDv2000</strain>
    </source>
</reference>
<evidence type="ECO:0000313" key="2">
    <source>
        <dbReference type="Proteomes" id="UP000053766"/>
    </source>
</evidence>
<reference evidence="2" key="2">
    <citation type="journal article" date="2016" name="Sci. Rep.">
        <title>Dictyocaulus viviparus genome, variome and transcriptome elucidate lungworm biology and support future intervention.</title>
        <authorList>
            <person name="McNulty S.N."/>
            <person name="Strube C."/>
            <person name="Rosa B.A."/>
            <person name="Martin J.C."/>
            <person name="Tyagi R."/>
            <person name="Choi Y.J."/>
            <person name="Wang Q."/>
            <person name="Hallsworth Pepin K."/>
            <person name="Zhang X."/>
            <person name="Ozersky P."/>
            <person name="Wilson R.K."/>
            <person name="Sternberg P.W."/>
            <person name="Gasser R.B."/>
            <person name="Mitreva M."/>
        </authorList>
    </citation>
    <scope>NUCLEOTIDE SEQUENCE [LARGE SCALE GENOMIC DNA]</scope>
    <source>
        <strain evidence="2">HannoverDv2000</strain>
    </source>
</reference>
<organism evidence="1 2">
    <name type="scientific">Dictyocaulus viviparus</name>
    <name type="common">Bovine lungworm</name>
    <dbReference type="NCBI Taxonomy" id="29172"/>
    <lineage>
        <taxon>Eukaryota</taxon>
        <taxon>Metazoa</taxon>
        <taxon>Ecdysozoa</taxon>
        <taxon>Nematoda</taxon>
        <taxon>Chromadorea</taxon>
        <taxon>Rhabditida</taxon>
        <taxon>Rhabditina</taxon>
        <taxon>Rhabditomorpha</taxon>
        <taxon>Strongyloidea</taxon>
        <taxon>Metastrongylidae</taxon>
        <taxon>Dictyocaulus</taxon>
    </lineage>
</organism>
<gene>
    <name evidence="1" type="ORF">DICVIV_05537</name>
</gene>
<accession>A0A0D8Y188</accession>
<evidence type="ECO:0000313" key="1">
    <source>
        <dbReference type="EMBL" id="KJH48361.1"/>
    </source>
</evidence>
<protein>
    <submittedName>
        <fullName evidence="1">Uncharacterized protein</fullName>
    </submittedName>
</protein>